<dbReference type="InterPro" id="IPR051431">
    <property type="entry name" value="TFIID_subunit_9"/>
</dbReference>
<proteinExistence type="inferred from homology"/>
<evidence type="ECO:0000256" key="2">
    <source>
        <dbReference type="ARBA" id="ARBA00007646"/>
    </source>
</evidence>
<evidence type="ECO:0000256" key="4">
    <source>
        <dbReference type="ARBA" id="ARBA00023163"/>
    </source>
</evidence>
<keyword evidence="3" id="KW-0805">Transcription regulation</keyword>
<dbReference type="OrthoDB" id="341924at2759"/>
<comment type="subcellular location">
    <subcellularLocation>
        <location evidence="1">Nucleus</location>
    </subcellularLocation>
</comment>
<sequence length="263" mass="28345">MLLLLPSHPASMTTPPNPNNAARTIPRDGRLLALILAAKGIGDADERVIHQLLDFAHQIGQQHDESLELDWDAAGAGLSVLVFSLRTSLVHCQSSTVPLLRGYTAEVLQSAQSLADHAARTGAQSARIEKEDVELSIQMRRRYEFHEAPPRDYLATLAHELNSVPLPPVPESFEVVRLPPANQRMTEVTFDLVPTDAAAALSDDDMHGSDSSESESDDDADGDVDDAGGEADADADGDGDGEDDEMEEVGVPAEREVDEDYDA</sequence>
<dbReference type="InterPro" id="IPR003162">
    <property type="entry name" value="TFIID-31"/>
</dbReference>
<keyword evidence="8" id="KW-1185">Reference proteome</keyword>
<dbReference type="CDD" id="cd07979">
    <property type="entry name" value="HFD_TAF9"/>
    <property type="match status" value="1"/>
</dbReference>
<dbReference type="InterPro" id="IPR009072">
    <property type="entry name" value="Histone-fold"/>
</dbReference>
<dbReference type="GO" id="GO:0000124">
    <property type="term" value="C:SAGA complex"/>
    <property type="evidence" value="ECO:0007669"/>
    <property type="project" value="TreeGrafter"/>
</dbReference>
<dbReference type="GO" id="GO:0051123">
    <property type="term" value="P:RNA polymerase II preinitiation complex assembly"/>
    <property type="evidence" value="ECO:0007669"/>
    <property type="project" value="TreeGrafter"/>
</dbReference>
<comment type="similarity">
    <text evidence="2">Belongs to the TAF9 family.</text>
</comment>
<reference evidence="7 8" key="1">
    <citation type="submission" date="2018-11" db="EMBL/GenBank/DDBJ databases">
        <title>Genome sequence of Apiotrichum porosum DSM 27194.</title>
        <authorList>
            <person name="Aliyu H."/>
            <person name="Gorte O."/>
            <person name="Ochsenreither K."/>
        </authorList>
    </citation>
    <scope>NUCLEOTIDE SEQUENCE [LARGE SCALE GENOMIC DNA]</scope>
    <source>
        <strain evidence="7 8">DSM 27194</strain>
    </source>
</reference>
<gene>
    <name evidence="7" type="primary">TAF9</name>
    <name evidence="7" type="ORF">EHS24_008266</name>
</gene>
<comment type="caution">
    <text evidence="7">The sequence shown here is derived from an EMBL/GenBank/DDBJ whole genome shotgun (WGS) entry which is preliminary data.</text>
</comment>
<keyword evidence="5" id="KW-0539">Nucleus</keyword>
<evidence type="ECO:0000313" key="7">
    <source>
        <dbReference type="EMBL" id="RSH82062.1"/>
    </source>
</evidence>
<keyword evidence="4" id="KW-0804">Transcription</keyword>
<evidence type="ECO:0000313" key="8">
    <source>
        <dbReference type="Proteomes" id="UP000279236"/>
    </source>
</evidence>
<keyword evidence="7" id="KW-0396">Initiation factor</keyword>
<dbReference type="STRING" id="105984.A0A427XT21"/>
<dbReference type="GO" id="GO:0016251">
    <property type="term" value="F:RNA polymerase II general transcription initiation factor activity"/>
    <property type="evidence" value="ECO:0007669"/>
    <property type="project" value="TreeGrafter"/>
</dbReference>
<dbReference type="GO" id="GO:0003713">
    <property type="term" value="F:transcription coactivator activity"/>
    <property type="evidence" value="ECO:0007669"/>
    <property type="project" value="TreeGrafter"/>
</dbReference>
<feature type="region of interest" description="Disordered" evidence="6">
    <location>
        <begin position="202"/>
        <end position="263"/>
    </location>
</feature>
<evidence type="ECO:0000256" key="3">
    <source>
        <dbReference type="ARBA" id="ARBA00023015"/>
    </source>
</evidence>
<feature type="region of interest" description="Disordered" evidence="6">
    <location>
        <begin position="1"/>
        <end position="22"/>
    </location>
</feature>
<dbReference type="Gene3D" id="1.10.20.10">
    <property type="entry name" value="Histone, subunit A"/>
    <property type="match status" value="1"/>
</dbReference>
<protein>
    <submittedName>
        <fullName evidence="7">Transcription initiation factor TFIID subunit 9</fullName>
    </submittedName>
</protein>
<dbReference type="Pfam" id="PF02291">
    <property type="entry name" value="TFIID-31kDa"/>
    <property type="match status" value="2"/>
</dbReference>
<dbReference type="GeneID" id="39592809"/>
<feature type="compositionally biased region" description="Polar residues" evidence="6">
    <location>
        <begin position="10"/>
        <end position="22"/>
    </location>
</feature>
<dbReference type="GO" id="GO:0003743">
    <property type="term" value="F:translation initiation factor activity"/>
    <property type="evidence" value="ECO:0007669"/>
    <property type="project" value="UniProtKB-KW"/>
</dbReference>
<evidence type="ECO:0000256" key="1">
    <source>
        <dbReference type="ARBA" id="ARBA00004123"/>
    </source>
</evidence>
<evidence type="ECO:0000256" key="5">
    <source>
        <dbReference type="ARBA" id="ARBA00023242"/>
    </source>
</evidence>
<dbReference type="AlphaFoldDB" id="A0A427XT21"/>
<evidence type="ECO:0000256" key="6">
    <source>
        <dbReference type="SAM" id="MobiDB-lite"/>
    </source>
</evidence>
<dbReference type="PANTHER" id="PTHR48068:SF4">
    <property type="entry name" value="TATA-BOX BINDING PROTEIN ASSOCIATED FACTOR 9"/>
    <property type="match status" value="1"/>
</dbReference>
<keyword evidence="7" id="KW-0648">Protein biosynthesis</keyword>
<dbReference type="PANTHER" id="PTHR48068">
    <property type="entry name" value="TAF9 RNA POLYMERASE II, TATA BOX-BINDING PROTEIN (TBP)-ASSOCIATED FACTOR"/>
    <property type="match status" value="1"/>
</dbReference>
<feature type="compositionally biased region" description="Acidic residues" evidence="6">
    <location>
        <begin position="212"/>
        <end position="248"/>
    </location>
</feature>
<dbReference type="GO" id="GO:0005669">
    <property type="term" value="C:transcription factor TFIID complex"/>
    <property type="evidence" value="ECO:0007669"/>
    <property type="project" value="TreeGrafter"/>
</dbReference>
<dbReference type="EMBL" id="RSCE01000006">
    <property type="protein sequence ID" value="RSH82062.1"/>
    <property type="molecule type" value="Genomic_DNA"/>
</dbReference>
<accession>A0A427XT21</accession>
<organism evidence="7 8">
    <name type="scientific">Apiotrichum porosum</name>
    <dbReference type="NCBI Taxonomy" id="105984"/>
    <lineage>
        <taxon>Eukaryota</taxon>
        <taxon>Fungi</taxon>
        <taxon>Dikarya</taxon>
        <taxon>Basidiomycota</taxon>
        <taxon>Agaricomycotina</taxon>
        <taxon>Tremellomycetes</taxon>
        <taxon>Trichosporonales</taxon>
        <taxon>Trichosporonaceae</taxon>
        <taxon>Apiotrichum</taxon>
    </lineage>
</organism>
<name>A0A427XT21_9TREE</name>
<dbReference type="Proteomes" id="UP000279236">
    <property type="component" value="Unassembled WGS sequence"/>
</dbReference>
<dbReference type="GO" id="GO:0046982">
    <property type="term" value="F:protein heterodimerization activity"/>
    <property type="evidence" value="ECO:0007669"/>
    <property type="project" value="InterPro"/>
</dbReference>
<dbReference type="RefSeq" id="XP_028476517.1">
    <property type="nucleotide sequence ID" value="XM_028623584.1"/>
</dbReference>